<dbReference type="InterPro" id="IPR050589">
    <property type="entry name" value="Ikaros_C2H2-ZF"/>
</dbReference>
<feature type="domain" description="C2H2-type" evidence="10">
    <location>
        <begin position="178"/>
        <end position="200"/>
    </location>
</feature>
<feature type="region of interest" description="Disordered" evidence="9">
    <location>
        <begin position="1"/>
        <end position="38"/>
    </location>
</feature>
<evidence type="ECO:0000313" key="11">
    <source>
        <dbReference type="EnsemblMetazoa" id="PPA38554.1"/>
    </source>
</evidence>
<dbReference type="GO" id="GO:0043035">
    <property type="term" value="F:chromatin insulator sequence binding"/>
    <property type="evidence" value="ECO:0000318"/>
    <property type="project" value="GO_Central"/>
</dbReference>
<evidence type="ECO:0000256" key="2">
    <source>
        <dbReference type="ARBA" id="ARBA00022723"/>
    </source>
</evidence>
<evidence type="ECO:0000256" key="7">
    <source>
        <dbReference type="ARBA" id="ARBA00023242"/>
    </source>
</evidence>
<keyword evidence="6" id="KW-0238">DNA-binding</keyword>
<dbReference type="PANTHER" id="PTHR24404">
    <property type="entry name" value="ZINC FINGER PROTEIN"/>
    <property type="match status" value="1"/>
</dbReference>
<dbReference type="GO" id="GO:0000122">
    <property type="term" value="P:negative regulation of transcription by RNA polymerase II"/>
    <property type="evidence" value="ECO:0007669"/>
    <property type="project" value="UniProtKB-ARBA"/>
</dbReference>
<dbReference type="SUPFAM" id="SSF57667">
    <property type="entry name" value="beta-beta-alpha zinc fingers"/>
    <property type="match status" value="3"/>
</dbReference>
<feature type="domain" description="C2H2-type" evidence="10">
    <location>
        <begin position="232"/>
        <end position="254"/>
    </location>
</feature>
<dbReference type="InterPro" id="IPR013087">
    <property type="entry name" value="Znf_C2H2_type"/>
</dbReference>
<reference evidence="11" key="2">
    <citation type="submission" date="2022-06" db="UniProtKB">
        <authorList>
            <consortium name="EnsemblMetazoa"/>
        </authorList>
    </citation>
    <scope>IDENTIFICATION</scope>
    <source>
        <strain evidence="11">PS312</strain>
    </source>
</reference>
<keyword evidence="5" id="KW-0862">Zinc</keyword>
<comment type="subcellular location">
    <subcellularLocation>
        <location evidence="1">Nucleus</location>
    </subcellularLocation>
</comment>
<organism evidence="11 12">
    <name type="scientific">Pristionchus pacificus</name>
    <name type="common">Parasitic nematode worm</name>
    <dbReference type="NCBI Taxonomy" id="54126"/>
    <lineage>
        <taxon>Eukaryota</taxon>
        <taxon>Metazoa</taxon>
        <taxon>Ecdysozoa</taxon>
        <taxon>Nematoda</taxon>
        <taxon>Chromadorea</taxon>
        <taxon>Rhabditida</taxon>
        <taxon>Rhabditina</taxon>
        <taxon>Diplogasteromorpha</taxon>
        <taxon>Diplogasteroidea</taxon>
        <taxon>Neodiplogasteridae</taxon>
        <taxon>Pristionchus</taxon>
    </lineage>
</organism>
<dbReference type="Proteomes" id="UP000005239">
    <property type="component" value="Unassembled WGS sequence"/>
</dbReference>
<dbReference type="GO" id="GO:0005694">
    <property type="term" value="C:chromosome"/>
    <property type="evidence" value="ECO:0000318"/>
    <property type="project" value="GO_Central"/>
</dbReference>
<dbReference type="PANTHER" id="PTHR24404:SF114">
    <property type="entry name" value="KLUMPFUSS, ISOFORM B-RELATED"/>
    <property type="match status" value="1"/>
</dbReference>
<protein>
    <recommendedName>
        <fullName evidence="10">C2H2-type domain-containing protein</fullName>
    </recommendedName>
</protein>
<dbReference type="Gene3D" id="3.30.160.60">
    <property type="entry name" value="Classic Zinc Finger"/>
    <property type="match status" value="4"/>
</dbReference>
<evidence type="ECO:0000256" key="5">
    <source>
        <dbReference type="ARBA" id="ARBA00022833"/>
    </source>
</evidence>
<gene>
    <name evidence="11" type="primary">WBGene00276923</name>
</gene>
<evidence type="ECO:0000256" key="3">
    <source>
        <dbReference type="ARBA" id="ARBA00022737"/>
    </source>
</evidence>
<evidence type="ECO:0000256" key="6">
    <source>
        <dbReference type="ARBA" id="ARBA00023125"/>
    </source>
</evidence>
<dbReference type="GO" id="GO:0006357">
    <property type="term" value="P:regulation of transcription by RNA polymerase II"/>
    <property type="evidence" value="ECO:0000318"/>
    <property type="project" value="GO_Central"/>
</dbReference>
<dbReference type="Pfam" id="PF00096">
    <property type="entry name" value="zf-C2H2"/>
    <property type="match status" value="3"/>
</dbReference>
<feature type="domain" description="C2H2-type" evidence="10">
    <location>
        <begin position="283"/>
        <end position="310"/>
    </location>
</feature>
<dbReference type="PROSITE" id="PS00028">
    <property type="entry name" value="ZINC_FINGER_C2H2_1"/>
    <property type="match status" value="6"/>
</dbReference>
<evidence type="ECO:0000259" key="10">
    <source>
        <dbReference type="PROSITE" id="PS50157"/>
    </source>
</evidence>
<dbReference type="EnsemblMetazoa" id="PPA38554.1">
    <property type="protein sequence ID" value="PPA38554.1"/>
    <property type="gene ID" value="WBGene00276923"/>
</dbReference>
<dbReference type="FunFam" id="3.30.160.60:FF:000446">
    <property type="entry name" value="Zinc finger protein"/>
    <property type="match status" value="1"/>
</dbReference>
<evidence type="ECO:0000313" key="12">
    <source>
        <dbReference type="Proteomes" id="UP000005239"/>
    </source>
</evidence>
<name>A0A8R1YVZ6_PRIPA</name>
<keyword evidence="12" id="KW-1185">Reference proteome</keyword>
<dbReference type="Pfam" id="PF13894">
    <property type="entry name" value="zf-C2H2_4"/>
    <property type="match status" value="1"/>
</dbReference>
<dbReference type="SMART" id="SM00355">
    <property type="entry name" value="ZnF_C2H2"/>
    <property type="match status" value="6"/>
</dbReference>
<feature type="domain" description="C2H2-type" evidence="10">
    <location>
        <begin position="145"/>
        <end position="172"/>
    </location>
</feature>
<evidence type="ECO:0000256" key="9">
    <source>
        <dbReference type="SAM" id="MobiDB-lite"/>
    </source>
</evidence>
<dbReference type="GO" id="GO:0008270">
    <property type="term" value="F:zinc ion binding"/>
    <property type="evidence" value="ECO:0007669"/>
    <property type="project" value="UniProtKB-KW"/>
</dbReference>
<evidence type="ECO:0000256" key="8">
    <source>
        <dbReference type="PROSITE-ProRule" id="PRU00042"/>
    </source>
</evidence>
<keyword evidence="3" id="KW-0677">Repeat</keyword>
<accession>A0A8R1YVZ6</accession>
<dbReference type="PROSITE" id="PS50157">
    <property type="entry name" value="ZINC_FINGER_C2H2_2"/>
    <property type="match status" value="6"/>
</dbReference>
<dbReference type="AlphaFoldDB" id="A0A8R1YVZ6"/>
<keyword evidence="4 8" id="KW-0863">Zinc-finger</keyword>
<proteinExistence type="predicted"/>
<evidence type="ECO:0000256" key="1">
    <source>
        <dbReference type="ARBA" id="ARBA00004123"/>
    </source>
</evidence>
<reference evidence="12" key="1">
    <citation type="journal article" date="2008" name="Nat. Genet.">
        <title>The Pristionchus pacificus genome provides a unique perspective on nematode lifestyle and parasitism.</title>
        <authorList>
            <person name="Dieterich C."/>
            <person name="Clifton S.W."/>
            <person name="Schuster L.N."/>
            <person name="Chinwalla A."/>
            <person name="Delehaunty K."/>
            <person name="Dinkelacker I."/>
            <person name="Fulton L."/>
            <person name="Fulton R."/>
            <person name="Godfrey J."/>
            <person name="Minx P."/>
            <person name="Mitreva M."/>
            <person name="Roeseler W."/>
            <person name="Tian H."/>
            <person name="Witte H."/>
            <person name="Yang S.P."/>
            <person name="Wilson R.K."/>
            <person name="Sommer R.J."/>
        </authorList>
    </citation>
    <scope>NUCLEOTIDE SEQUENCE [LARGE SCALE GENOMIC DNA]</scope>
    <source>
        <strain evidence="12">PS312</strain>
    </source>
</reference>
<feature type="domain" description="C2H2-type" evidence="10">
    <location>
        <begin position="399"/>
        <end position="421"/>
    </location>
</feature>
<dbReference type="InterPro" id="IPR036236">
    <property type="entry name" value="Znf_C2H2_sf"/>
</dbReference>
<keyword evidence="7" id="KW-0539">Nucleus</keyword>
<sequence length="468" mass="54556">HKSCEVSENYEEDSGEESANESSDEEEDSVEDDESLDGTAKRPISFNCKICGKSYKWKGCLRNHIRDTHHSKPDPNQRNACKFILMTTRKNYSNALNVKMDSQMKRNLRNICRFIYVSYVTFTYEGYSATNRQYDTVDIEERKIFKCDECDRRFLSKSTLSRHKITHSEDPHQHKNNFKCDECGIRCYTSSAITDHTRTHLRQFFGVSFVSFRNKKKNVFFSAENDPRRRLYKCKTCGKHFTGSSAMNAHKLTHLDHIIQYFGALFFYTDDKIPDQAAIKRPAKCKECGIEVTSAAVLRRHMKIHSGNNSQFNIRIIICISTILLYILLQKVRKQENDSSVTNLLTILERFITNVIYVVRRIMINKLSIITNFLISSNCDIWKYIHPDDNDPDQTAIKRSCNLCGKGFQKQKYLNQHMYQHNDFYLNRNSLCASLFSGNYPFKCDFCSTSTKTSIRYEDINGETFFST</sequence>
<dbReference type="Pfam" id="PF13912">
    <property type="entry name" value="zf-C2H2_6"/>
    <property type="match status" value="1"/>
</dbReference>
<dbReference type="GO" id="GO:0005634">
    <property type="term" value="C:nucleus"/>
    <property type="evidence" value="ECO:0007669"/>
    <property type="project" value="UniProtKB-SubCell"/>
</dbReference>
<feature type="domain" description="C2H2-type" evidence="10">
    <location>
        <begin position="46"/>
        <end position="75"/>
    </location>
</feature>
<keyword evidence="2" id="KW-0479">Metal-binding</keyword>
<feature type="compositionally biased region" description="Acidic residues" evidence="9">
    <location>
        <begin position="8"/>
        <end position="36"/>
    </location>
</feature>
<evidence type="ECO:0000256" key="4">
    <source>
        <dbReference type="ARBA" id="ARBA00022771"/>
    </source>
</evidence>